<dbReference type="SUPFAM" id="SSF52540">
    <property type="entry name" value="P-loop containing nucleoside triphosphate hydrolases"/>
    <property type="match status" value="2"/>
</dbReference>
<dbReference type="PROSITE" id="PS50893">
    <property type="entry name" value="ABC_TRANSPORTER_2"/>
    <property type="match status" value="1"/>
</dbReference>
<dbReference type="Gene3D" id="3.40.50.300">
    <property type="entry name" value="P-loop containing nucleotide triphosphate hydrolases"/>
    <property type="match status" value="2"/>
</dbReference>
<evidence type="ECO:0000256" key="1">
    <source>
        <dbReference type="ARBA" id="ARBA00022448"/>
    </source>
</evidence>
<dbReference type="PANTHER" id="PTHR43790:SF9">
    <property type="entry name" value="GALACTOFURANOSE TRANSPORTER ATP-BINDING PROTEIN YTFR"/>
    <property type="match status" value="1"/>
</dbReference>
<gene>
    <name evidence="7" type="ORF">GCM10007870_20140</name>
</gene>
<feature type="domain" description="ABC transporter" evidence="6">
    <location>
        <begin position="15"/>
        <end position="506"/>
    </location>
</feature>
<keyword evidence="3" id="KW-0677">Repeat</keyword>
<proteinExistence type="predicted"/>
<dbReference type="PROSITE" id="PS00211">
    <property type="entry name" value="ABC_TRANSPORTER_1"/>
    <property type="match status" value="1"/>
</dbReference>
<dbReference type="EMBL" id="BSNV01000008">
    <property type="protein sequence ID" value="GLQ66430.1"/>
    <property type="molecule type" value="Genomic_DNA"/>
</dbReference>
<dbReference type="Pfam" id="PF00005">
    <property type="entry name" value="ABC_tran"/>
    <property type="match status" value="2"/>
</dbReference>
<name>A0ABQ5WTS8_9PROT</name>
<sequence length="512" mass="56280">MPYDQDKGNTTMTILQIEAVRKTYPGVVALDHVDLTLEPGKIHILAGENGAGKSTLIKVLTGLVAPDEGRVLIEDGDALADRTLFTKVAYVPQELSLFGSMTVAENMFMPFDRSGFGHLTVSRRAMEKAAADLIQRFGIHAKSGHLVNRISVPDQQLLQIARAACREEFRVLILDEPTSSLTANETEHLFRIIRRLRDDGCAIVFVSHKMEEIFELGDTVTVLRNGRSVGTYPMPGMTEGHLIQLMSGSSVSLEEKFQPRFAVSENDTILSAKQISGPGFSDASFTLRRGEILGFAGLVGAGRSELMQTIFGYHRATSGQCFLDGEEIPRGRTDRAVAMGMVYLSEERKHHGIFPLLSVRENISLSVLDRMKRGGIISSRRENDVVAETIQQFDVRTSSASKKIVHLSGGNQQKAIIGRAMARRPRVLIFDEPTKGIDIGTKFQIYRIMQQLAEEGVGIILVSSEMTELQRCASRIITMYSGRITGSFDQATTDVNTLVGAIIGAPETRHVA</sequence>
<dbReference type="SMART" id="SM00382">
    <property type="entry name" value="AAA"/>
    <property type="match status" value="2"/>
</dbReference>
<dbReference type="InterPro" id="IPR017871">
    <property type="entry name" value="ABC_transporter-like_CS"/>
</dbReference>
<dbReference type="InterPro" id="IPR027417">
    <property type="entry name" value="P-loop_NTPase"/>
</dbReference>
<accession>A0ABQ5WTS8</accession>
<organism evidence="7 8">
    <name type="scientific">Gluconobacter kondonii</name>
    <dbReference type="NCBI Taxonomy" id="941463"/>
    <lineage>
        <taxon>Bacteria</taxon>
        <taxon>Pseudomonadati</taxon>
        <taxon>Pseudomonadota</taxon>
        <taxon>Alphaproteobacteria</taxon>
        <taxon>Acetobacterales</taxon>
        <taxon>Acetobacteraceae</taxon>
        <taxon>Gluconobacter</taxon>
    </lineage>
</organism>
<keyword evidence="8" id="KW-1185">Reference proteome</keyword>
<dbReference type="InterPro" id="IPR050107">
    <property type="entry name" value="ABC_carbohydrate_import_ATPase"/>
</dbReference>
<comment type="caution">
    <text evidence="7">The sequence shown here is derived from an EMBL/GenBank/DDBJ whole genome shotgun (WGS) entry which is preliminary data.</text>
</comment>
<keyword evidence="1" id="KW-0813">Transport</keyword>
<evidence type="ECO:0000313" key="8">
    <source>
        <dbReference type="Proteomes" id="UP001156629"/>
    </source>
</evidence>
<dbReference type="PANTHER" id="PTHR43790">
    <property type="entry name" value="CARBOHYDRATE TRANSPORT ATP-BINDING PROTEIN MG119-RELATED"/>
    <property type="match status" value="1"/>
</dbReference>
<evidence type="ECO:0000256" key="2">
    <source>
        <dbReference type="ARBA" id="ARBA00022597"/>
    </source>
</evidence>
<keyword evidence="2" id="KW-0762">Sugar transport</keyword>
<dbReference type="InterPro" id="IPR003593">
    <property type="entry name" value="AAA+_ATPase"/>
</dbReference>
<keyword evidence="5 7" id="KW-0067">ATP-binding</keyword>
<dbReference type="CDD" id="cd03216">
    <property type="entry name" value="ABC_Carb_Monos_I"/>
    <property type="match status" value="1"/>
</dbReference>
<dbReference type="InterPro" id="IPR003439">
    <property type="entry name" value="ABC_transporter-like_ATP-bd"/>
</dbReference>
<keyword evidence="4" id="KW-0547">Nucleotide-binding</keyword>
<protein>
    <submittedName>
        <fullName evidence="7">Sugar ABC transporter ATP-binding protein</fullName>
    </submittedName>
</protein>
<evidence type="ECO:0000313" key="7">
    <source>
        <dbReference type="EMBL" id="GLQ66430.1"/>
    </source>
</evidence>
<reference evidence="8" key="1">
    <citation type="journal article" date="2019" name="Int. J. Syst. Evol. Microbiol.">
        <title>The Global Catalogue of Microorganisms (GCM) 10K type strain sequencing project: providing services to taxonomists for standard genome sequencing and annotation.</title>
        <authorList>
            <consortium name="The Broad Institute Genomics Platform"/>
            <consortium name="The Broad Institute Genome Sequencing Center for Infectious Disease"/>
            <person name="Wu L."/>
            <person name="Ma J."/>
        </authorList>
    </citation>
    <scope>NUCLEOTIDE SEQUENCE [LARGE SCALE GENOMIC DNA]</scope>
    <source>
        <strain evidence="8">NBRC 3266</strain>
    </source>
</reference>
<evidence type="ECO:0000256" key="4">
    <source>
        <dbReference type="ARBA" id="ARBA00022741"/>
    </source>
</evidence>
<dbReference type="Proteomes" id="UP001156629">
    <property type="component" value="Unassembled WGS sequence"/>
</dbReference>
<evidence type="ECO:0000256" key="5">
    <source>
        <dbReference type="ARBA" id="ARBA00022840"/>
    </source>
</evidence>
<evidence type="ECO:0000256" key="3">
    <source>
        <dbReference type="ARBA" id="ARBA00022737"/>
    </source>
</evidence>
<dbReference type="CDD" id="cd03215">
    <property type="entry name" value="ABC_Carb_Monos_II"/>
    <property type="match status" value="1"/>
</dbReference>
<dbReference type="GO" id="GO:0005524">
    <property type="term" value="F:ATP binding"/>
    <property type="evidence" value="ECO:0007669"/>
    <property type="project" value="UniProtKB-KW"/>
</dbReference>
<evidence type="ECO:0000259" key="6">
    <source>
        <dbReference type="PROSITE" id="PS50893"/>
    </source>
</evidence>